<evidence type="ECO:0000313" key="2">
    <source>
        <dbReference type="Proteomes" id="UP001218218"/>
    </source>
</evidence>
<accession>A0AAD7EPM7</accession>
<reference evidence="1" key="1">
    <citation type="submission" date="2023-03" db="EMBL/GenBank/DDBJ databases">
        <title>Massive genome expansion in bonnet fungi (Mycena s.s.) driven by repeated elements and novel gene families across ecological guilds.</title>
        <authorList>
            <consortium name="Lawrence Berkeley National Laboratory"/>
            <person name="Harder C.B."/>
            <person name="Miyauchi S."/>
            <person name="Viragh M."/>
            <person name="Kuo A."/>
            <person name="Thoen E."/>
            <person name="Andreopoulos B."/>
            <person name="Lu D."/>
            <person name="Skrede I."/>
            <person name="Drula E."/>
            <person name="Henrissat B."/>
            <person name="Morin E."/>
            <person name="Kohler A."/>
            <person name="Barry K."/>
            <person name="LaButti K."/>
            <person name="Morin E."/>
            <person name="Salamov A."/>
            <person name="Lipzen A."/>
            <person name="Mereny Z."/>
            <person name="Hegedus B."/>
            <person name="Baldrian P."/>
            <person name="Stursova M."/>
            <person name="Weitz H."/>
            <person name="Taylor A."/>
            <person name="Grigoriev I.V."/>
            <person name="Nagy L.G."/>
            <person name="Martin F."/>
            <person name="Kauserud H."/>
        </authorList>
    </citation>
    <scope>NUCLEOTIDE SEQUENCE</scope>
    <source>
        <strain evidence="1">CBHHK002</strain>
    </source>
</reference>
<dbReference type="Proteomes" id="UP001218218">
    <property type="component" value="Unassembled WGS sequence"/>
</dbReference>
<organism evidence="1 2">
    <name type="scientific">Mycena albidolilacea</name>
    <dbReference type="NCBI Taxonomy" id="1033008"/>
    <lineage>
        <taxon>Eukaryota</taxon>
        <taxon>Fungi</taxon>
        <taxon>Dikarya</taxon>
        <taxon>Basidiomycota</taxon>
        <taxon>Agaricomycotina</taxon>
        <taxon>Agaricomycetes</taxon>
        <taxon>Agaricomycetidae</taxon>
        <taxon>Agaricales</taxon>
        <taxon>Marasmiineae</taxon>
        <taxon>Mycenaceae</taxon>
        <taxon>Mycena</taxon>
    </lineage>
</organism>
<dbReference type="AlphaFoldDB" id="A0AAD7EPM7"/>
<name>A0AAD7EPM7_9AGAR</name>
<evidence type="ECO:0000313" key="1">
    <source>
        <dbReference type="EMBL" id="KAJ7340826.1"/>
    </source>
</evidence>
<sequence>MPKFTKTLATLNNNQLLAAMDDFKIHVPASYTVPSQGIGEDSYGGQSQPHARPRLHPVVHQVGKEHVPSIEPRAPVSYAILLAWHQPRLRWDSGSEEDSCASLPSAVPSYRGSPEANLRDLERETTAATWAWWGGLGQICGGSVELRPFVFHIVAFGPHASEAPGIQKCIPENAANQPVSTTPTINISFDGLADLLHPAPAPAASPPHHVNELHMLLPLNTQPREPMLISMFCVVYNLNDSILEKLTTNHYKNASTFRFICLVDLEKMEFLPGDIAELQDTLEVAHVHKNSLQHQAA</sequence>
<keyword evidence="2" id="KW-1185">Reference proteome</keyword>
<proteinExistence type="predicted"/>
<comment type="caution">
    <text evidence="1">The sequence shown here is derived from an EMBL/GenBank/DDBJ whole genome shotgun (WGS) entry which is preliminary data.</text>
</comment>
<dbReference type="EMBL" id="JARIHO010000026">
    <property type="protein sequence ID" value="KAJ7340826.1"/>
    <property type="molecule type" value="Genomic_DNA"/>
</dbReference>
<gene>
    <name evidence="1" type="ORF">DFH08DRAFT_812004</name>
</gene>
<protein>
    <submittedName>
        <fullName evidence="1">Uncharacterized protein</fullName>
    </submittedName>
</protein>